<dbReference type="PROSITE" id="PS51384">
    <property type="entry name" value="FAD_FR"/>
    <property type="match status" value="1"/>
</dbReference>
<dbReference type="InterPro" id="IPR001433">
    <property type="entry name" value="OxRdtase_FAD/NAD-bd"/>
</dbReference>
<dbReference type="GO" id="GO:0050660">
    <property type="term" value="F:flavin adenine dinucleotide binding"/>
    <property type="evidence" value="ECO:0007669"/>
    <property type="project" value="TreeGrafter"/>
</dbReference>
<keyword evidence="7" id="KW-0285">Flavoprotein</keyword>
<dbReference type="InterPro" id="IPR003097">
    <property type="entry name" value="CysJ-like_FAD-binding"/>
</dbReference>
<organism evidence="19 20">
    <name type="scientific">Saitozyma podzolica</name>
    <dbReference type="NCBI Taxonomy" id="1890683"/>
    <lineage>
        <taxon>Eukaryota</taxon>
        <taxon>Fungi</taxon>
        <taxon>Dikarya</taxon>
        <taxon>Basidiomycota</taxon>
        <taxon>Agaricomycotina</taxon>
        <taxon>Tremellomycetes</taxon>
        <taxon>Tremellales</taxon>
        <taxon>Trimorphomycetaceae</taxon>
        <taxon>Saitozyma</taxon>
    </lineage>
</organism>
<dbReference type="PROSITE" id="PS00086">
    <property type="entry name" value="CYTOCHROME_P450"/>
    <property type="match status" value="1"/>
</dbReference>
<evidence type="ECO:0000256" key="2">
    <source>
        <dbReference type="ARBA" id="ARBA00001971"/>
    </source>
</evidence>
<dbReference type="Pfam" id="PF00067">
    <property type="entry name" value="p450"/>
    <property type="match status" value="1"/>
</dbReference>
<dbReference type="PRINTS" id="PR00463">
    <property type="entry name" value="EP450I"/>
</dbReference>
<dbReference type="CDD" id="cd11068">
    <property type="entry name" value="CYP120A1"/>
    <property type="match status" value="1"/>
</dbReference>
<dbReference type="InterPro" id="IPR023173">
    <property type="entry name" value="NADPH_Cyt_P450_Rdtase_alpha"/>
</dbReference>
<dbReference type="PRINTS" id="PR00385">
    <property type="entry name" value="P450"/>
</dbReference>
<evidence type="ECO:0000256" key="16">
    <source>
        <dbReference type="SAM" id="MobiDB-lite"/>
    </source>
</evidence>
<evidence type="ECO:0000256" key="11">
    <source>
        <dbReference type="ARBA" id="ARBA00022857"/>
    </source>
</evidence>
<evidence type="ECO:0000313" key="20">
    <source>
        <dbReference type="Proteomes" id="UP000279259"/>
    </source>
</evidence>
<protein>
    <recommendedName>
        <fullName evidence="21">Cytochrome P450</fullName>
    </recommendedName>
</protein>
<evidence type="ECO:0000256" key="1">
    <source>
        <dbReference type="ARBA" id="ARBA00001917"/>
    </source>
</evidence>
<keyword evidence="11" id="KW-0521">NADP</keyword>
<feature type="binding site" description="axial binding residue" evidence="15">
    <location>
        <position position="418"/>
    </location>
    <ligand>
        <name>heme</name>
        <dbReference type="ChEBI" id="CHEBI:30413"/>
    </ligand>
    <ligandPart>
        <name>Fe</name>
        <dbReference type="ChEBI" id="CHEBI:18248"/>
    </ligandPart>
</feature>
<dbReference type="SUPFAM" id="SSF52218">
    <property type="entry name" value="Flavoproteins"/>
    <property type="match status" value="1"/>
</dbReference>
<dbReference type="InterPro" id="IPR023206">
    <property type="entry name" value="Bifunctional_P450_P450_red"/>
</dbReference>
<dbReference type="EMBL" id="RSCD01000026">
    <property type="protein sequence ID" value="RSH82900.1"/>
    <property type="molecule type" value="Genomic_DNA"/>
</dbReference>
<dbReference type="PROSITE" id="PS50902">
    <property type="entry name" value="FLAVODOXIN_LIKE"/>
    <property type="match status" value="1"/>
</dbReference>
<keyword evidence="12" id="KW-0560">Oxidoreductase</keyword>
<feature type="region of interest" description="Disordered" evidence="16">
    <location>
        <begin position="1"/>
        <end position="25"/>
    </location>
</feature>
<evidence type="ECO:0000259" key="18">
    <source>
        <dbReference type="PROSITE" id="PS51384"/>
    </source>
</evidence>
<dbReference type="GO" id="GO:0003958">
    <property type="term" value="F:NADPH-hemoprotein reductase activity"/>
    <property type="evidence" value="ECO:0007669"/>
    <property type="project" value="InterPro"/>
</dbReference>
<proteinExistence type="inferred from homology"/>
<dbReference type="InterPro" id="IPR017927">
    <property type="entry name" value="FAD-bd_FR_type"/>
</dbReference>
<dbReference type="GO" id="GO:0070330">
    <property type="term" value="F:aromatase activity"/>
    <property type="evidence" value="ECO:0007669"/>
    <property type="project" value="InterPro"/>
</dbReference>
<sequence length="1084" mass="118321">MSSINGSSINGSVRKDKGKPIPQPKETFLLGNVPDLDPKVPLRSLIKLAKVHGPIYQLRVPGQTLVIVSSQEMIHAVCDETKFEKVVAGPLEHVRDFAGDSLFTAFNHEPNWALAHRILVPAFRPTAIRQMQPMMMDVLAQMVMYWEHHAGQPFEAAEQFTRLTFDTIGLTAFKYRFNSFNREKPHDFLTAMTKLLGDAYTRSRRPGVVNKLMYREEAEYRSNIALLHRTCDEIVAARRKSPDPEAGDLLNRMINDKDPETGAKLPDDNIRYQMVTFLIAGHETTSGTLAFTVYYLLKNPAIMRKAREEADAAVKDAGGHLAAINPTKLPYLDAVLKEALRLQTTATFWTRAPKEDVELPGGYFLKKGQPIGVVPHCLHRDPKAWGADAEEFRPERWLEGTVFPPDSWKPFGNGARACIGQLFAMQEGLLALAVVLHRFELDFADKGYDLKIKMGITIQPDGFRIVAKPRQGRNQSLIGELFAAGGTAASAAPTVAKPTLVNGTSAPAVEAKDKLVFLYGSNSATCETLASELAAEGAQRGYGTKAAALDTVAKDGKLPTEGRVVICTPSYEGLPPGNGRQFVEAITKEQDKTTLKGVRYAVFGAGHHDWPRTFHKVPKLIDTRLEELGAQRFMPLSLADAGGDIVDDIEMFKSKLWEALGGSSGSADGASSQPLSVQVVPSSVNPTAALLSAGVEELGTVVSQTTLVEAEADRRKMVHTTIRLAKGCPYRAGDYLAVLPKNPPATVSRALARLGLEPDSVLTLQSGTSSPHLPRGTPVRAGDLLESYVELGQQVSKRTLTELASQCAGDAAKVAQALADESNDEIVTKRLSLLDVLEKTPEHKPDLAFFLDSLHKMKIRQYSISSTPLADPSLVTLTYDIHSSPSDPSHGLGAASNYLSSLVAGQSLRCDIKSSVNFHLPADPATPVVLFAAGTGLAPFMGYAAERAMLKSGGRQVGATILYYGCRDRADMMHAEQLLTWASHGSLDLRPVFSRAKSVKLPAPVKVVDAKYVQDRVWTEREELRALYKSGTMFYTCASGSRMALDLKKTLIKIIMEAKACSEEVAGEKMDSLAQERYRTDVFV</sequence>
<dbReference type="OrthoDB" id="1470350at2759"/>
<dbReference type="GO" id="GO:0020037">
    <property type="term" value="F:heme binding"/>
    <property type="evidence" value="ECO:0007669"/>
    <property type="project" value="InterPro"/>
</dbReference>
<dbReference type="Gene3D" id="2.40.30.10">
    <property type="entry name" value="Translation factors"/>
    <property type="match status" value="1"/>
</dbReference>
<dbReference type="Pfam" id="PF00175">
    <property type="entry name" value="NAD_binding_1"/>
    <property type="match status" value="1"/>
</dbReference>
<comment type="caution">
    <text evidence="19">The sequence shown here is derived from an EMBL/GenBank/DDBJ whole genome shotgun (WGS) entry which is preliminary data.</text>
</comment>
<evidence type="ECO:0000256" key="15">
    <source>
        <dbReference type="PIRSR" id="PIRSR000209-1"/>
    </source>
</evidence>
<dbReference type="InterPro" id="IPR039261">
    <property type="entry name" value="FNR_nucleotide-bd"/>
</dbReference>
<evidence type="ECO:0000256" key="6">
    <source>
        <dbReference type="ARBA" id="ARBA00022617"/>
    </source>
</evidence>
<keyword evidence="10" id="KW-0274">FAD</keyword>
<dbReference type="InterPro" id="IPR029039">
    <property type="entry name" value="Flavoprotein-like_sf"/>
</dbReference>
<dbReference type="STRING" id="1890683.A0A427XVP1"/>
<keyword evidence="6 15" id="KW-0349">Heme</keyword>
<dbReference type="Gene3D" id="1.20.990.10">
    <property type="entry name" value="NADPH-cytochrome p450 Reductase, Chain A, domain 3"/>
    <property type="match status" value="1"/>
</dbReference>
<dbReference type="PANTHER" id="PTHR19384">
    <property type="entry name" value="NITRIC OXIDE SYNTHASE-RELATED"/>
    <property type="match status" value="1"/>
</dbReference>
<evidence type="ECO:0000256" key="7">
    <source>
        <dbReference type="ARBA" id="ARBA00022630"/>
    </source>
</evidence>
<keyword evidence="8" id="KW-0288">FMN</keyword>
<dbReference type="SUPFAM" id="SSF52343">
    <property type="entry name" value="Ferredoxin reductase-like, C-terminal NADP-linked domain"/>
    <property type="match status" value="1"/>
</dbReference>
<gene>
    <name evidence="19" type="ORF">EHS25_005890</name>
</gene>
<feature type="compositionally biased region" description="Low complexity" evidence="16">
    <location>
        <begin position="1"/>
        <end position="12"/>
    </location>
</feature>
<dbReference type="PIRSF" id="PIRSF000209">
    <property type="entry name" value="Bifunctional_P450_P450R"/>
    <property type="match status" value="1"/>
</dbReference>
<dbReference type="InterPro" id="IPR008254">
    <property type="entry name" value="Flavodoxin/NO_synth"/>
</dbReference>
<keyword evidence="13 15" id="KW-0408">Iron</keyword>
<dbReference type="SUPFAM" id="SSF63380">
    <property type="entry name" value="Riboflavin synthase domain-like"/>
    <property type="match status" value="1"/>
</dbReference>
<dbReference type="Proteomes" id="UP000279259">
    <property type="component" value="Unassembled WGS sequence"/>
</dbReference>
<dbReference type="InterPro" id="IPR036396">
    <property type="entry name" value="Cyt_P450_sf"/>
</dbReference>
<evidence type="ECO:0000256" key="14">
    <source>
        <dbReference type="ARBA" id="ARBA00023033"/>
    </source>
</evidence>
<keyword evidence="5" id="KW-0813">Transport</keyword>
<evidence type="ECO:0000256" key="8">
    <source>
        <dbReference type="ARBA" id="ARBA00022643"/>
    </source>
</evidence>
<evidence type="ECO:0000256" key="3">
    <source>
        <dbReference type="ARBA" id="ARBA00001974"/>
    </source>
</evidence>
<evidence type="ECO:0000256" key="4">
    <source>
        <dbReference type="ARBA" id="ARBA00010018"/>
    </source>
</evidence>
<name>A0A427XVP1_9TREE</name>
<evidence type="ECO:0000256" key="13">
    <source>
        <dbReference type="ARBA" id="ARBA00023004"/>
    </source>
</evidence>
<dbReference type="Gene3D" id="3.40.50.360">
    <property type="match status" value="1"/>
</dbReference>
<dbReference type="SUPFAM" id="SSF48264">
    <property type="entry name" value="Cytochrome P450"/>
    <property type="match status" value="1"/>
</dbReference>
<feature type="domain" description="Flavodoxin-like" evidence="17">
    <location>
        <begin position="515"/>
        <end position="657"/>
    </location>
</feature>
<comment type="cofactor">
    <cofactor evidence="2 15">
        <name>heme</name>
        <dbReference type="ChEBI" id="CHEBI:30413"/>
    </cofactor>
</comment>
<dbReference type="PANTHER" id="PTHR19384:SF127">
    <property type="entry name" value="BIFUNCTIONAL CYTOCHROME P450_NADPH--P450 REDUCTASE"/>
    <property type="match status" value="1"/>
</dbReference>
<dbReference type="InterPro" id="IPR001128">
    <property type="entry name" value="Cyt_P450"/>
</dbReference>
<dbReference type="InterPro" id="IPR002401">
    <property type="entry name" value="Cyt_P450_E_grp-I"/>
</dbReference>
<dbReference type="GO" id="GO:0005506">
    <property type="term" value="F:iron ion binding"/>
    <property type="evidence" value="ECO:0007669"/>
    <property type="project" value="InterPro"/>
</dbReference>
<dbReference type="Gene3D" id="1.10.630.10">
    <property type="entry name" value="Cytochrome P450"/>
    <property type="match status" value="1"/>
</dbReference>
<keyword evidence="14" id="KW-0503">Monooxygenase</keyword>
<dbReference type="InterPro" id="IPR017972">
    <property type="entry name" value="Cyt_P450_CS"/>
</dbReference>
<dbReference type="GO" id="GO:0010181">
    <property type="term" value="F:FMN binding"/>
    <property type="evidence" value="ECO:0007669"/>
    <property type="project" value="InterPro"/>
</dbReference>
<evidence type="ECO:0000256" key="9">
    <source>
        <dbReference type="ARBA" id="ARBA00022723"/>
    </source>
</evidence>
<dbReference type="Pfam" id="PF00258">
    <property type="entry name" value="Flavodoxin_1"/>
    <property type="match status" value="1"/>
</dbReference>
<accession>A0A427XVP1</accession>
<dbReference type="Pfam" id="PF00667">
    <property type="entry name" value="FAD_binding_1"/>
    <property type="match status" value="1"/>
</dbReference>
<reference evidence="19 20" key="1">
    <citation type="submission" date="2018-11" db="EMBL/GenBank/DDBJ databases">
        <title>Genome sequence of Saitozyma podzolica DSM 27192.</title>
        <authorList>
            <person name="Aliyu H."/>
            <person name="Gorte O."/>
            <person name="Ochsenreither K."/>
        </authorList>
    </citation>
    <scope>NUCLEOTIDE SEQUENCE [LARGE SCALE GENOMIC DNA]</scope>
    <source>
        <strain evidence="19 20">DSM 27192</strain>
    </source>
</reference>
<comment type="cofactor">
    <cofactor evidence="3">
        <name>FAD</name>
        <dbReference type="ChEBI" id="CHEBI:57692"/>
    </cofactor>
</comment>
<evidence type="ECO:0000256" key="12">
    <source>
        <dbReference type="ARBA" id="ARBA00023002"/>
    </source>
</evidence>
<keyword evidence="9 15" id="KW-0479">Metal-binding</keyword>
<evidence type="ECO:0000256" key="10">
    <source>
        <dbReference type="ARBA" id="ARBA00022827"/>
    </source>
</evidence>
<comment type="cofactor">
    <cofactor evidence="1">
        <name>FMN</name>
        <dbReference type="ChEBI" id="CHEBI:58210"/>
    </cofactor>
</comment>
<evidence type="ECO:0000313" key="19">
    <source>
        <dbReference type="EMBL" id="RSH82900.1"/>
    </source>
</evidence>
<dbReference type="InterPro" id="IPR017938">
    <property type="entry name" value="Riboflavin_synthase-like_b-brl"/>
</dbReference>
<evidence type="ECO:0000256" key="5">
    <source>
        <dbReference type="ARBA" id="ARBA00022448"/>
    </source>
</evidence>
<keyword evidence="20" id="KW-1185">Reference proteome</keyword>
<feature type="domain" description="FAD-binding FR-type" evidence="18">
    <location>
        <begin position="694"/>
        <end position="921"/>
    </location>
</feature>
<dbReference type="Gene3D" id="3.40.50.80">
    <property type="entry name" value="Nucleotide-binding domain of ferredoxin-NADP reductase (FNR) module"/>
    <property type="match status" value="1"/>
</dbReference>
<dbReference type="AlphaFoldDB" id="A0A427XVP1"/>
<evidence type="ECO:0000259" key="17">
    <source>
        <dbReference type="PROSITE" id="PS50902"/>
    </source>
</evidence>
<evidence type="ECO:0008006" key="21">
    <source>
        <dbReference type="Google" id="ProtNLM"/>
    </source>
</evidence>
<dbReference type="GO" id="GO:0005829">
    <property type="term" value="C:cytosol"/>
    <property type="evidence" value="ECO:0007669"/>
    <property type="project" value="TreeGrafter"/>
</dbReference>
<dbReference type="FunFam" id="1.10.630.10:FF:000040">
    <property type="entry name" value="Bifunctional cytochrome P450/NADPH--P450 reductase"/>
    <property type="match status" value="1"/>
</dbReference>
<comment type="similarity">
    <text evidence="4">In the N-terminal section; belongs to the cytochrome P450 family.</text>
</comment>